<evidence type="ECO:0000256" key="3">
    <source>
        <dbReference type="ARBA" id="ARBA00023136"/>
    </source>
</evidence>
<dbReference type="SMART" id="SM00842">
    <property type="entry name" value="FtsA"/>
    <property type="match status" value="1"/>
</dbReference>
<evidence type="ECO:0000256" key="4">
    <source>
        <dbReference type="ARBA" id="ARBA00023306"/>
    </source>
</evidence>
<dbReference type="NCBIfam" id="TIGR01174">
    <property type="entry name" value="ftsA"/>
    <property type="match status" value="1"/>
</dbReference>
<reference evidence="9" key="1">
    <citation type="submission" date="2017-09" db="EMBL/GenBank/DDBJ databases">
        <title>Depth-based differentiation of microbial function through sediment-hosted aquifers and enrichment of novel symbionts in the deep terrestrial subsurface.</title>
        <authorList>
            <person name="Probst A.J."/>
            <person name="Ladd B."/>
            <person name="Jarett J.K."/>
            <person name="Geller-Mcgrath D.E."/>
            <person name="Sieber C.M.K."/>
            <person name="Emerson J.B."/>
            <person name="Anantharaman K."/>
            <person name="Thomas B.C."/>
            <person name="Malmstrom R."/>
            <person name="Stieglmeier M."/>
            <person name="Klingl A."/>
            <person name="Woyke T."/>
            <person name="Ryan C.M."/>
            <person name="Banfield J.F."/>
        </authorList>
    </citation>
    <scope>NUCLEOTIDE SEQUENCE [LARGE SCALE GENOMIC DNA]</scope>
</reference>
<keyword evidence="1 5" id="KW-1003">Cell membrane</keyword>
<dbReference type="Pfam" id="PF02491">
    <property type="entry name" value="SHS2_FTSA"/>
    <property type="match status" value="1"/>
</dbReference>
<dbReference type="AlphaFoldDB" id="A0A2M7CHJ0"/>
<evidence type="ECO:0000256" key="1">
    <source>
        <dbReference type="ARBA" id="ARBA00022475"/>
    </source>
</evidence>
<sequence>MKSSNIIAGIDIGSSKVAFVIGKINEGLIEVLAVSSAQNSGLKKGIVNDIEDCLSSISSALEQAEKKAGAPIDKAVIGVGGAHIITTLSKGIIAISKPNGQIDPSDVERVIEAARAVALPPNQEIIHVIPRQFIVDGQSGVKDPLGMTGIRLEAEVMIIGGSTNALRNLEKCVSQSGLSVNNFVFNGLGGSNTLLNKKQKEVGVLLLDIGASTTTLTVWEDGDLVHANILAIGSNHVTNDIAIGLKTSLEVAEQVKIQFAGCKLGESLKTKIDLKKIDPREDQKVERELIDEICEARMKEIFDHAREELKKIQKDGMLPAGVVLSGGGSLVRGAVALAKDELHLPVQMGYPVLEISGEIELLDQPQFHTATGLMLEGLDDSYQNKNTFSFNFGSLNTRDLNSYLGKIKGFFKQLLP</sequence>
<protein>
    <recommendedName>
        <fullName evidence="5 6">Cell division protein FtsA</fullName>
    </recommendedName>
</protein>
<dbReference type="InterPro" id="IPR043129">
    <property type="entry name" value="ATPase_NBD"/>
</dbReference>
<dbReference type="Pfam" id="PF14450">
    <property type="entry name" value="FtsA"/>
    <property type="match status" value="1"/>
</dbReference>
<dbReference type="PANTHER" id="PTHR32432:SF4">
    <property type="entry name" value="CELL DIVISION PROTEIN FTSA"/>
    <property type="match status" value="1"/>
</dbReference>
<evidence type="ECO:0000256" key="5">
    <source>
        <dbReference type="HAMAP-Rule" id="MF_02033"/>
    </source>
</evidence>
<dbReference type="EMBL" id="PEUM01000099">
    <property type="protein sequence ID" value="PIV25100.1"/>
    <property type="molecule type" value="Genomic_DNA"/>
</dbReference>
<dbReference type="PANTHER" id="PTHR32432">
    <property type="entry name" value="CELL DIVISION PROTEIN FTSA-RELATED"/>
    <property type="match status" value="1"/>
</dbReference>
<organism evidence="8 9">
    <name type="scientific">Candidatus Berkelbacteria bacterium CG03_land_8_20_14_0_80_40_36</name>
    <dbReference type="NCBI Taxonomy" id="1974509"/>
    <lineage>
        <taxon>Bacteria</taxon>
        <taxon>Candidatus Berkelbacteria</taxon>
    </lineage>
</organism>
<dbReference type="GO" id="GO:0043093">
    <property type="term" value="P:FtsZ-dependent cytokinesis"/>
    <property type="evidence" value="ECO:0007669"/>
    <property type="project" value="UniProtKB-UniRule"/>
</dbReference>
<comment type="caution">
    <text evidence="8">The sequence shown here is derived from an EMBL/GenBank/DDBJ whole genome shotgun (WGS) entry which is preliminary data.</text>
</comment>
<keyword evidence="3 5" id="KW-0472">Membrane</keyword>
<dbReference type="InterPro" id="IPR003494">
    <property type="entry name" value="SHS2_FtsA"/>
</dbReference>
<comment type="subunit">
    <text evidence="5">Self-interacts. Interacts with FtsZ.</text>
</comment>
<evidence type="ECO:0000259" key="7">
    <source>
        <dbReference type="SMART" id="SM00842"/>
    </source>
</evidence>
<dbReference type="InterPro" id="IPR050696">
    <property type="entry name" value="FtsA/MreB"/>
</dbReference>
<keyword evidence="4 5" id="KW-0131">Cell cycle</keyword>
<dbReference type="InterPro" id="IPR020823">
    <property type="entry name" value="Cell_div_FtsA"/>
</dbReference>
<dbReference type="SUPFAM" id="SSF53067">
    <property type="entry name" value="Actin-like ATPase domain"/>
    <property type="match status" value="2"/>
</dbReference>
<evidence type="ECO:0000256" key="2">
    <source>
        <dbReference type="ARBA" id="ARBA00022618"/>
    </source>
</evidence>
<evidence type="ECO:0000313" key="8">
    <source>
        <dbReference type="EMBL" id="PIV25100.1"/>
    </source>
</evidence>
<dbReference type="Proteomes" id="UP000229966">
    <property type="component" value="Unassembled WGS sequence"/>
</dbReference>
<gene>
    <name evidence="5 8" type="primary">ftsA</name>
    <name evidence="8" type="ORF">COS38_03485</name>
</gene>
<dbReference type="PIRSF" id="PIRSF003101">
    <property type="entry name" value="FtsA"/>
    <property type="match status" value="1"/>
</dbReference>
<name>A0A2M7CHJ0_9BACT</name>
<dbReference type="GO" id="GO:0032153">
    <property type="term" value="C:cell division site"/>
    <property type="evidence" value="ECO:0007669"/>
    <property type="project" value="UniProtKB-UniRule"/>
</dbReference>
<feature type="domain" description="SHS2" evidence="7">
    <location>
        <begin position="7"/>
        <end position="194"/>
    </location>
</feature>
<comment type="subcellular location">
    <subcellularLocation>
        <location evidence="5">Cell membrane</location>
        <topology evidence="5">Peripheral membrane protein</topology>
        <orientation evidence="5">Cytoplasmic side</orientation>
    </subcellularLocation>
    <text evidence="5">Localizes to the Z ring in an FtsZ-dependent manner. Targeted to the membrane through a conserved C-terminal amphipathic helix.</text>
</comment>
<accession>A0A2M7CHJ0</accession>
<comment type="similarity">
    <text evidence="5 6">Belongs to the FtsA/MreB family.</text>
</comment>
<evidence type="ECO:0000256" key="6">
    <source>
        <dbReference type="PIRNR" id="PIRNR003101"/>
    </source>
</evidence>
<dbReference type="HAMAP" id="MF_02033">
    <property type="entry name" value="FtsA"/>
    <property type="match status" value="1"/>
</dbReference>
<dbReference type="CDD" id="cd24048">
    <property type="entry name" value="ASKHA_NBD_FtsA"/>
    <property type="match status" value="1"/>
</dbReference>
<keyword evidence="2 5" id="KW-0132">Cell division</keyword>
<dbReference type="Gene3D" id="3.30.420.40">
    <property type="match status" value="2"/>
</dbReference>
<comment type="function">
    <text evidence="5 6">Cell division protein that is involved in the assembly of the Z ring. May serve as a membrane anchor for the Z ring.</text>
</comment>
<dbReference type="GO" id="GO:0009898">
    <property type="term" value="C:cytoplasmic side of plasma membrane"/>
    <property type="evidence" value="ECO:0007669"/>
    <property type="project" value="UniProtKB-UniRule"/>
</dbReference>
<dbReference type="Gene3D" id="3.30.1490.110">
    <property type="match status" value="1"/>
</dbReference>
<proteinExistence type="inferred from homology"/>
<evidence type="ECO:0000313" key="9">
    <source>
        <dbReference type="Proteomes" id="UP000229966"/>
    </source>
</evidence>